<dbReference type="PROSITE" id="PS50404">
    <property type="entry name" value="GST_NTER"/>
    <property type="match status" value="1"/>
</dbReference>
<evidence type="ECO:0000313" key="8">
    <source>
        <dbReference type="EMBL" id="CDW74536.1"/>
    </source>
</evidence>
<keyword evidence="4" id="KW-0808">Transferase</keyword>
<dbReference type="GO" id="GO:0006749">
    <property type="term" value="P:glutathione metabolic process"/>
    <property type="evidence" value="ECO:0007669"/>
    <property type="project" value="TreeGrafter"/>
</dbReference>
<evidence type="ECO:0000256" key="4">
    <source>
        <dbReference type="ARBA" id="ARBA00022679"/>
    </source>
</evidence>
<evidence type="ECO:0000256" key="5">
    <source>
        <dbReference type="ARBA" id="ARBA00047960"/>
    </source>
</evidence>
<dbReference type="SUPFAM" id="SSF52833">
    <property type="entry name" value="Thioredoxin-like"/>
    <property type="match status" value="1"/>
</dbReference>
<dbReference type="Pfam" id="PF02798">
    <property type="entry name" value="GST_N"/>
    <property type="match status" value="1"/>
</dbReference>
<comment type="catalytic activity">
    <reaction evidence="5">
        <text>RX + glutathione = an S-substituted glutathione + a halide anion + H(+)</text>
        <dbReference type="Rhea" id="RHEA:16437"/>
        <dbReference type="ChEBI" id="CHEBI:15378"/>
        <dbReference type="ChEBI" id="CHEBI:16042"/>
        <dbReference type="ChEBI" id="CHEBI:17792"/>
        <dbReference type="ChEBI" id="CHEBI:57925"/>
        <dbReference type="ChEBI" id="CHEBI:90779"/>
        <dbReference type="EC" id="2.5.1.18"/>
    </reaction>
</comment>
<accession>A0A077ZX95</accession>
<comment type="function">
    <text evidence="1">Conjugation of reduced glutathione to a wide number of exogenous and endogenous hydrophobic electrophiles.</text>
</comment>
<keyword evidence="9" id="KW-1185">Reference proteome</keyword>
<dbReference type="GO" id="GO:0004364">
    <property type="term" value="F:glutathione transferase activity"/>
    <property type="evidence" value="ECO:0007669"/>
    <property type="project" value="UniProtKB-EC"/>
</dbReference>
<dbReference type="Gene3D" id="1.20.1050.130">
    <property type="match status" value="1"/>
</dbReference>
<dbReference type="OrthoDB" id="410118at2759"/>
<dbReference type="InterPro" id="IPR010987">
    <property type="entry name" value="Glutathione-S-Trfase_C-like"/>
</dbReference>
<dbReference type="EC" id="2.5.1.18" evidence="3"/>
<dbReference type="InterPro" id="IPR036249">
    <property type="entry name" value="Thioredoxin-like_sf"/>
</dbReference>
<dbReference type="InParanoid" id="A0A077ZX95"/>
<dbReference type="InterPro" id="IPR036282">
    <property type="entry name" value="Glutathione-S-Trfase_C_sf"/>
</dbReference>
<dbReference type="InterPro" id="IPR004046">
    <property type="entry name" value="GST_C"/>
</dbReference>
<dbReference type="Pfam" id="PF14497">
    <property type="entry name" value="GST_C_3"/>
    <property type="match status" value="1"/>
</dbReference>
<dbReference type="PANTHER" id="PTHR11571">
    <property type="entry name" value="GLUTATHIONE S-TRANSFERASE"/>
    <property type="match status" value="1"/>
</dbReference>
<dbReference type="InterPro" id="IPR004045">
    <property type="entry name" value="Glutathione_S-Trfase_N"/>
</dbReference>
<reference evidence="8 9" key="1">
    <citation type="submission" date="2014-06" db="EMBL/GenBank/DDBJ databases">
        <authorList>
            <person name="Swart Estienne"/>
        </authorList>
    </citation>
    <scope>NUCLEOTIDE SEQUENCE [LARGE SCALE GENOMIC DNA]</scope>
    <source>
        <strain evidence="8 9">130c</strain>
    </source>
</reference>
<comment type="similarity">
    <text evidence="2">Belongs to the GST superfamily. Mu family.</text>
</comment>
<name>A0A077ZX95_STYLE</name>
<evidence type="ECO:0000256" key="3">
    <source>
        <dbReference type="ARBA" id="ARBA00012452"/>
    </source>
</evidence>
<dbReference type="PANTHER" id="PTHR11571:SF222">
    <property type="entry name" value="GLUTATHIONE TRANSFERASE"/>
    <property type="match status" value="1"/>
</dbReference>
<dbReference type="SUPFAM" id="SSF47616">
    <property type="entry name" value="GST C-terminal domain-like"/>
    <property type="match status" value="1"/>
</dbReference>
<protein>
    <recommendedName>
        <fullName evidence="3">glutathione transferase</fullName>
        <ecNumber evidence="3">2.5.1.18</ecNumber>
    </recommendedName>
</protein>
<dbReference type="AlphaFoldDB" id="A0A077ZX95"/>
<dbReference type="EMBL" id="CCKQ01003419">
    <property type="protein sequence ID" value="CDW74536.1"/>
    <property type="molecule type" value="Genomic_DNA"/>
</dbReference>
<evidence type="ECO:0000259" key="7">
    <source>
        <dbReference type="PROSITE" id="PS50405"/>
    </source>
</evidence>
<evidence type="ECO:0000313" key="9">
    <source>
        <dbReference type="Proteomes" id="UP000039865"/>
    </source>
</evidence>
<feature type="domain" description="GST C-terminal" evidence="7">
    <location>
        <begin position="89"/>
        <end position="218"/>
    </location>
</feature>
<proteinExistence type="inferred from homology"/>
<evidence type="ECO:0000259" key="6">
    <source>
        <dbReference type="PROSITE" id="PS50404"/>
    </source>
</evidence>
<gene>
    <name evidence="8" type="primary">Contig4434.g4732</name>
    <name evidence="8" type="ORF">STYLEM_3516</name>
</gene>
<dbReference type="InterPro" id="IPR050213">
    <property type="entry name" value="GST_superfamily"/>
</dbReference>
<dbReference type="InterPro" id="IPR040079">
    <property type="entry name" value="Glutathione_S-Trfase"/>
</dbReference>
<dbReference type="SFLD" id="SFLDS00019">
    <property type="entry name" value="Glutathione_Transferase_(cytos"/>
    <property type="match status" value="1"/>
</dbReference>
<feature type="domain" description="GST N-terminal" evidence="6">
    <location>
        <begin position="4"/>
        <end position="85"/>
    </location>
</feature>
<evidence type="ECO:0000256" key="1">
    <source>
        <dbReference type="ARBA" id="ARBA00003701"/>
    </source>
</evidence>
<dbReference type="Proteomes" id="UP000039865">
    <property type="component" value="Unassembled WGS sequence"/>
</dbReference>
<dbReference type="OMA" id="ADFIMYE"/>
<organism evidence="8 9">
    <name type="scientific">Stylonychia lemnae</name>
    <name type="common">Ciliate</name>
    <dbReference type="NCBI Taxonomy" id="5949"/>
    <lineage>
        <taxon>Eukaryota</taxon>
        <taxon>Sar</taxon>
        <taxon>Alveolata</taxon>
        <taxon>Ciliophora</taxon>
        <taxon>Intramacronucleata</taxon>
        <taxon>Spirotrichea</taxon>
        <taxon>Stichotrichia</taxon>
        <taxon>Sporadotrichida</taxon>
        <taxon>Oxytrichidae</taxon>
        <taxon>Stylonychinae</taxon>
        <taxon>Stylonychia</taxon>
    </lineage>
</organism>
<dbReference type="PROSITE" id="PS50405">
    <property type="entry name" value="GST_CTER"/>
    <property type="match status" value="1"/>
</dbReference>
<evidence type="ECO:0000256" key="2">
    <source>
        <dbReference type="ARBA" id="ARBA00005861"/>
    </source>
</evidence>
<sequence length="218" mass="25787">MESKVVLVYWGGLRGAAQIPRLALEYAGVSYDQSLYTNDEDWFKRDKPTLPMVLPNLPYLKDGDLLISEHDAILRYVARKYKPELSGKTIEDFALVENYLCFWTKIYIEAVNLCYTPDVTEERRVEFFKKHEEKFQRLDKALEGKDHFVGDYTTNADLYFYHIASVLMCIHKDTVEKYQNLVNLFWSLDKHEWLQNFQKSDRWIHQLNGDEASINNKQ</sequence>